<keyword evidence="6" id="KW-0677">Repeat</keyword>
<evidence type="ECO:0000256" key="7">
    <source>
        <dbReference type="ARBA" id="ARBA00022782"/>
    </source>
</evidence>
<dbReference type="InterPro" id="IPR002999">
    <property type="entry name" value="Tudor"/>
</dbReference>
<dbReference type="Ensembl" id="ENSSGRT00000058753.1">
    <property type="protein sequence ID" value="ENSSGRP00000055008.1"/>
    <property type="gene ID" value="ENSSGRG00000028883.1"/>
</dbReference>
<comment type="subcellular location">
    <subcellularLocation>
        <location evidence="1">Cytoplasm</location>
    </subcellularLocation>
</comment>
<reference evidence="11" key="1">
    <citation type="submission" date="2025-08" db="UniProtKB">
        <authorList>
            <consortium name="Ensembl"/>
        </authorList>
    </citation>
    <scope>IDENTIFICATION</scope>
</reference>
<organism evidence="11 12">
    <name type="scientific">Sinocyclocheilus grahami</name>
    <name type="common">Dianchi golden-line fish</name>
    <name type="synonym">Barbus grahami</name>
    <dbReference type="NCBI Taxonomy" id="75366"/>
    <lineage>
        <taxon>Eukaryota</taxon>
        <taxon>Metazoa</taxon>
        <taxon>Chordata</taxon>
        <taxon>Craniata</taxon>
        <taxon>Vertebrata</taxon>
        <taxon>Euteleostomi</taxon>
        <taxon>Actinopterygii</taxon>
        <taxon>Neopterygii</taxon>
        <taxon>Teleostei</taxon>
        <taxon>Ostariophysi</taxon>
        <taxon>Cypriniformes</taxon>
        <taxon>Cyprinidae</taxon>
        <taxon>Cyprininae</taxon>
        <taxon>Sinocyclocheilus</taxon>
    </lineage>
</organism>
<comment type="similarity">
    <text evidence="2">Belongs to the TDRD5 family.</text>
</comment>
<name>A0A672P2H1_SINGR</name>
<dbReference type="AlphaFoldDB" id="A0A672P2H1"/>
<keyword evidence="7" id="KW-0221">Differentiation</keyword>
<dbReference type="GO" id="GO:0007283">
    <property type="term" value="P:spermatogenesis"/>
    <property type="evidence" value="ECO:0007669"/>
    <property type="project" value="UniProtKB-KW"/>
</dbReference>
<feature type="region of interest" description="Disordered" evidence="9">
    <location>
        <begin position="484"/>
        <end position="524"/>
    </location>
</feature>
<evidence type="ECO:0000313" key="12">
    <source>
        <dbReference type="Proteomes" id="UP000472262"/>
    </source>
</evidence>
<dbReference type="Gene3D" id="2.40.50.90">
    <property type="match status" value="1"/>
</dbReference>
<evidence type="ECO:0000256" key="3">
    <source>
        <dbReference type="ARBA" id="ARBA00013420"/>
    </source>
</evidence>
<proteinExistence type="inferred from homology"/>
<sequence length="614" mass="68955">SQSEFITHSSDFFYSQNSDCSNLWSVFCCSRMYGEELPVSQYGFLSMTEIVGALSDTLSIQKCAGENENQWMVVEFNPNDIQPTEPELSTGHGTTSSLMNESQNPSSKAYYFSCAESAWECEAMEQYTDSQESDTELRVTNKTIHQMVDLFPELVVSRVSAVPPDAVRCQKLKSPIRRRERELVPILVEQAESPSHFYIRFSQNKEARALENMIIEMRSCYSYSDVTERYRLPDAYVRPGQVCCVAPRDMWFYRVVIHEVFSDTEVKVYYVDFGDITKVERNSLRFLKACYADLPAQAVPAILAGVRPITSIWTQSAIGSFQRMCCERTLVAAIHSYQEDFLLLFLCHTNTEEDVYIHLALEKEGHALPSITAYGLVSGQFNPVTSYFGNDQLEDVKESISPSTSFPDNPDLGNFHFWVNCPFNSENEETNFSSINVDSILDIPVLECINVPDIKTAAKVNPSEAPQAEVPLCCSEWDQGWTAEDKTDKRKLQHDVKTEDDSKPETVPTPPPVQAAVSDPQMCASPAKPKPVLTTCTPNPIQINSIYPVFPGVPIIPVQPQLSHFIMQLFGSPVHLGLGPSTPFQHHISPLALRPAERLSAVANILHWRSSHIA</sequence>
<dbReference type="PROSITE" id="PS50304">
    <property type="entry name" value="TUDOR"/>
    <property type="match status" value="1"/>
</dbReference>
<keyword evidence="5" id="KW-0963">Cytoplasm</keyword>
<dbReference type="InterPro" id="IPR041966">
    <property type="entry name" value="LOTUS-like"/>
</dbReference>
<dbReference type="SUPFAM" id="SSF63748">
    <property type="entry name" value="Tudor/PWWP/MBT"/>
    <property type="match status" value="1"/>
</dbReference>
<dbReference type="Gene3D" id="3.30.420.610">
    <property type="entry name" value="LOTUS domain-like"/>
    <property type="match status" value="1"/>
</dbReference>
<evidence type="ECO:0000259" key="10">
    <source>
        <dbReference type="PROSITE" id="PS50304"/>
    </source>
</evidence>
<dbReference type="GO" id="GO:0030154">
    <property type="term" value="P:cell differentiation"/>
    <property type="evidence" value="ECO:0007669"/>
    <property type="project" value="UniProtKB-KW"/>
</dbReference>
<dbReference type="InterPro" id="IPR025605">
    <property type="entry name" value="OST-HTH/LOTUS_dom"/>
</dbReference>
<feature type="compositionally biased region" description="Polar residues" evidence="9">
    <location>
        <begin position="91"/>
        <end position="102"/>
    </location>
</feature>
<reference evidence="11" key="2">
    <citation type="submission" date="2025-09" db="UniProtKB">
        <authorList>
            <consortium name="Ensembl"/>
        </authorList>
    </citation>
    <scope>IDENTIFICATION</scope>
</reference>
<keyword evidence="4" id="KW-0217">Developmental protein</keyword>
<feature type="region of interest" description="Disordered" evidence="9">
    <location>
        <begin position="82"/>
        <end position="102"/>
    </location>
</feature>
<dbReference type="OMA" id="MCASPAK"/>
<evidence type="ECO:0000256" key="9">
    <source>
        <dbReference type="SAM" id="MobiDB-lite"/>
    </source>
</evidence>
<keyword evidence="12" id="KW-1185">Reference proteome</keyword>
<accession>A0A672P2H1</accession>
<dbReference type="InParanoid" id="A0A672P2H1"/>
<evidence type="ECO:0000256" key="1">
    <source>
        <dbReference type="ARBA" id="ARBA00004496"/>
    </source>
</evidence>
<dbReference type="Proteomes" id="UP000472262">
    <property type="component" value="Unassembled WGS sequence"/>
</dbReference>
<dbReference type="PANTHER" id="PTHR22948">
    <property type="entry name" value="TUDOR DOMAIN CONTAINING PROTEIN"/>
    <property type="match status" value="1"/>
</dbReference>
<dbReference type="InterPro" id="IPR050621">
    <property type="entry name" value="Tudor_domain_containing"/>
</dbReference>
<dbReference type="Pfam" id="PF12872">
    <property type="entry name" value="OST-HTH"/>
    <property type="match status" value="1"/>
</dbReference>
<dbReference type="Pfam" id="PF00567">
    <property type="entry name" value="TUDOR"/>
    <property type="match status" value="1"/>
</dbReference>
<protein>
    <recommendedName>
        <fullName evidence="3">Tudor domain-containing protein 5</fullName>
    </recommendedName>
</protein>
<evidence type="ECO:0000256" key="4">
    <source>
        <dbReference type="ARBA" id="ARBA00022473"/>
    </source>
</evidence>
<dbReference type="CDD" id="cd20419">
    <property type="entry name" value="Tudor_TDRD5"/>
    <property type="match status" value="1"/>
</dbReference>
<keyword evidence="8" id="KW-0744">Spermatogenesis</keyword>
<feature type="compositionally biased region" description="Basic and acidic residues" evidence="9">
    <location>
        <begin position="484"/>
        <end position="504"/>
    </location>
</feature>
<dbReference type="PANTHER" id="PTHR22948:SF19">
    <property type="entry name" value="TUDOR DOMAIN-CONTAINING PROTEIN 5"/>
    <property type="match status" value="1"/>
</dbReference>
<evidence type="ECO:0000256" key="8">
    <source>
        <dbReference type="ARBA" id="ARBA00022871"/>
    </source>
</evidence>
<dbReference type="Gene3D" id="2.30.30.140">
    <property type="match status" value="1"/>
</dbReference>
<dbReference type="InterPro" id="IPR035437">
    <property type="entry name" value="SNase_OB-fold_sf"/>
</dbReference>
<feature type="domain" description="Tudor" evidence="10">
    <location>
        <begin position="236"/>
        <end position="294"/>
    </location>
</feature>
<evidence type="ECO:0000256" key="6">
    <source>
        <dbReference type="ARBA" id="ARBA00022737"/>
    </source>
</evidence>
<evidence type="ECO:0000256" key="5">
    <source>
        <dbReference type="ARBA" id="ARBA00022490"/>
    </source>
</evidence>
<evidence type="ECO:0000256" key="2">
    <source>
        <dbReference type="ARBA" id="ARBA00010384"/>
    </source>
</evidence>
<evidence type="ECO:0000313" key="11">
    <source>
        <dbReference type="Ensembl" id="ENSSGRP00000055008.1"/>
    </source>
</evidence>
<dbReference type="GO" id="GO:0005737">
    <property type="term" value="C:cytoplasm"/>
    <property type="evidence" value="ECO:0007669"/>
    <property type="project" value="UniProtKB-SubCell"/>
</dbReference>